<dbReference type="AlphaFoldDB" id="A0A1D1ZUJ5"/>
<dbReference type="InterPro" id="IPR036431">
    <property type="entry name" value="ARID_dom_sf"/>
</dbReference>
<evidence type="ECO:0000256" key="3">
    <source>
        <dbReference type="ARBA" id="ARBA00023163"/>
    </source>
</evidence>
<dbReference type="GO" id="GO:0003677">
    <property type="term" value="F:DNA binding"/>
    <property type="evidence" value="ECO:0007669"/>
    <property type="project" value="UniProtKB-KW"/>
</dbReference>
<feature type="compositionally biased region" description="Gly residues" evidence="5">
    <location>
        <begin position="194"/>
        <end position="204"/>
    </location>
</feature>
<protein>
    <recommendedName>
        <fullName evidence="6">ARID domain-containing protein</fullName>
    </recommendedName>
</protein>
<dbReference type="PROSITE" id="PS51011">
    <property type="entry name" value="ARID"/>
    <property type="match status" value="1"/>
</dbReference>
<dbReference type="SMART" id="SM01014">
    <property type="entry name" value="ARID"/>
    <property type="match status" value="1"/>
</dbReference>
<feature type="compositionally biased region" description="Polar residues" evidence="5">
    <location>
        <begin position="71"/>
        <end position="82"/>
    </location>
</feature>
<feature type="compositionally biased region" description="Low complexity" evidence="5">
    <location>
        <begin position="447"/>
        <end position="471"/>
    </location>
</feature>
<dbReference type="CDD" id="cd16100">
    <property type="entry name" value="ARID"/>
    <property type="match status" value="1"/>
</dbReference>
<dbReference type="GO" id="GO:0005634">
    <property type="term" value="C:nucleus"/>
    <property type="evidence" value="ECO:0007669"/>
    <property type="project" value="TreeGrafter"/>
</dbReference>
<feature type="non-terminal residue" evidence="7">
    <location>
        <position position="631"/>
    </location>
</feature>
<feature type="region of interest" description="Disordered" evidence="5">
    <location>
        <begin position="43"/>
        <end position="83"/>
    </location>
</feature>
<sequence>MRVIVKLACSQSSIARTPPNLVMDDAMEITVQGVESVALAPWPAQAREEGSPAPSLRGEADASPPCPTWPQLPTTPDESSLSGLRRTSELRLDLLEFHARHRIPFGTPPRFNKSELDLDLLWDLVVRQHGGYDAVSMNKQWATVGRQLGPSKSMTNLSFHVRRLYERHLLPYEVYLRKGLPPSPTRSWSVGNAGARGGEGGEGAGVVDRGSPPPGRKRRPSSSHWSLPPLPSKPSRPARSTRGKHSRWTDEILDWREDSAHAGRGQGRSVHSAPHIGVPRRGEPGAEGLEGGEEAGSQSPEDEEEESMEVASPRIKTWIPGSSSNLRGQDLVGYHIKLHGARQDASPQIGLVVSYRAADRTYLVELEEGQRLHLDLHAGPPWQLCADDDQEALAVQQLTRLGSDAVSIGRALEPLTQESAPQAAPRASDGGEGLDREAPPPGGAAAGIGTQAAAPAPGGTHPHAAAAGTEAGALSEAVGQLLTQLLAAAAGPGLRPGSGPPPAHLVAALQAAMGAGLRVHEGAGALGAGAQAVVAALRAGADELRGTLTLLLQGLSATPVGGARVGLLPAMGSAAARPYGVVFRPPGQAQAEAPQVTGPGTQHPRAHPDAGAQGPQPLADGGRVGAAGAAA</sequence>
<reference evidence="7" key="1">
    <citation type="submission" date="2015-08" db="EMBL/GenBank/DDBJ databases">
        <authorList>
            <person name="Babu N.S."/>
            <person name="Beckwith C.J."/>
            <person name="Beseler K.G."/>
            <person name="Brison A."/>
            <person name="Carone J.V."/>
            <person name="Caskin T.P."/>
            <person name="Diamond M."/>
            <person name="Durham M.E."/>
            <person name="Foxe J.M."/>
            <person name="Go M."/>
            <person name="Henderson B.A."/>
            <person name="Jones I.B."/>
            <person name="McGettigan J.A."/>
            <person name="Micheletti S.J."/>
            <person name="Nasrallah M.E."/>
            <person name="Ortiz D."/>
            <person name="Piller C.R."/>
            <person name="Privatt S.R."/>
            <person name="Schneider S.L."/>
            <person name="Sharp S."/>
            <person name="Smith T.C."/>
            <person name="Stanton J.D."/>
            <person name="Ullery H.E."/>
            <person name="Wilson R.J."/>
            <person name="Serrano M.G."/>
            <person name="Buck G."/>
            <person name="Lee V."/>
            <person name="Wang Y."/>
            <person name="Carvalho R."/>
            <person name="Voegtly L."/>
            <person name="Shi R."/>
            <person name="Duckworth R."/>
            <person name="Johnson A."/>
            <person name="Loviza R."/>
            <person name="Walstead R."/>
            <person name="Shah Z."/>
            <person name="Kiflezghi M."/>
            <person name="Wade K."/>
            <person name="Ball S.L."/>
            <person name="Bradley K.W."/>
            <person name="Asai D.J."/>
            <person name="Bowman C.A."/>
            <person name="Russell D.A."/>
            <person name="Pope W.H."/>
            <person name="Jacobs-Sera D."/>
            <person name="Hendrix R.W."/>
            <person name="Hatfull G.F."/>
        </authorList>
    </citation>
    <scope>NUCLEOTIDE SEQUENCE</scope>
</reference>
<keyword evidence="3" id="KW-0804">Transcription</keyword>
<evidence type="ECO:0000313" key="7">
    <source>
        <dbReference type="EMBL" id="JAT70521.1"/>
    </source>
</evidence>
<feature type="domain" description="ARID" evidence="6">
    <location>
        <begin position="84"/>
        <end position="177"/>
    </location>
</feature>
<dbReference type="Gene3D" id="1.10.150.60">
    <property type="entry name" value="ARID DNA-binding domain"/>
    <property type="match status" value="1"/>
</dbReference>
<evidence type="ECO:0000256" key="4">
    <source>
        <dbReference type="ARBA" id="ARBA00023242"/>
    </source>
</evidence>
<dbReference type="PANTHER" id="PTHR15348">
    <property type="entry name" value="AT-RICH INTERACTIVE DOMAIN-CONTAINING PROTEIN ARID DOMAIN- CONTAINING PROTEIN DEAD RINGER PROTEIN B-CELL REGULATOR OF IGH TRANSCRIPTION BRIGHT"/>
    <property type="match status" value="1"/>
</dbReference>
<feature type="region of interest" description="Disordered" evidence="5">
    <location>
        <begin position="183"/>
        <end position="247"/>
    </location>
</feature>
<feature type="region of interest" description="Disordered" evidence="5">
    <location>
        <begin position="413"/>
        <end position="471"/>
    </location>
</feature>
<dbReference type="GO" id="GO:0006357">
    <property type="term" value="P:regulation of transcription by RNA polymerase II"/>
    <property type="evidence" value="ECO:0007669"/>
    <property type="project" value="InterPro"/>
</dbReference>
<dbReference type="PANTHER" id="PTHR15348:SF0">
    <property type="entry name" value="PROTEIN DEAD RINGER"/>
    <property type="match status" value="1"/>
</dbReference>
<keyword evidence="4" id="KW-0539">Nucleus</keyword>
<evidence type="ECO:0000256" key="1">
    <source>
        <dbReference type="ARBA" id="ARBA00023015"/>
    </source>
</evidence>
<gene>
    <name evidence="7" type="ORF">g.42435</name>
</gene>
<evidence type="ECO:0000256" key="2">
    <source>
        <dbReference type="ARBA" id="ARBA00023125"/>
    </source>
</evidence>
<evidence type="ECO:0000259" key="6">
    <source>
        <dbReference type="PROSITE" id="PS51011"/>
    </source>
</evidence>
<dbReference type="EMBL" id="GDKF01008101">
    <property type="protein sequence ID" value="JAT70521.1"/>
    <property type="molecule type" value="Transcribed_RNA"/>
</dbReference>
<dbReference type="Pfam" id="PF01388">
    <property type="entry name" value="ARID"/>
    <property type="match status" value="1"/>
</dbReference>
<feature type="region of interest" description="Disordered" evidence="5">
    <location>
        <begin position="260"/>
        <end position="314"/>
    </location>
</feature>
<feature type="region of interest" description="Disordered" evidence="5">
    <location>
        <begin position="588"/>
        <end position="631"/>
    </location>
</feature>
<dbReference type="InterPro" id="IPR045147">
    <property type="entry name" value="ARI3A/B/C"/>
</dbReference>
<organism evidence="7">
    <name type="scientific">Auxenochlorella protothecoides</name>
    <name type="common">Green microalga</name>
    <name type="synonym">Chlorella protothecoides</name>
    <dbReference type="NCBI Taxonomy" id="3075"/>
    <lineage>
        <taxon>Eukaryota</taxon>
        <taxon>Viridiplantae</taxon>
        <taxon>Chlorophyta</taxon>
        <taxon>core chlorophytes</taxon>
        <taxon>Trebouxiophyceae</taxon>
        <taxon>Chlorellales</taxon>
        <taxon>Chlorellaceae</taxon>
        <taxon>Auxenochlorella</taxon>
    </lineage>
</organism>
<keyword evidence="2" id="KW-0238">DNA-binding</keyword>
<proteinExistence type="predicted"/>
<dbReference type="InterPro" id="IPR001606">
    <property type="entry name" value="ARID_dom"/>
</dbReference>
<accession>A0A1D1ZUJ5</accession>
<dbReference type="SUPFAM" id="SSF46774">
    <property type="entry name" value="ARID-like"/>
    <property type="match status" value="1"/>
</dbReference>
<dbReference type="SMART" id="SM00501">
    <property type="entry name" value="BRIGHT"/>
    <property type="match status" value="1"/>
</dbReference>
<evidence type="ECO:0000256" key="5">
    <source>
        <dbReference type="SAM" id="MobiDB-lite"/>
    </source>
</evidence>
<keyword evidence="1" id="KW-0805">Transcription regulation</keyword>
<name>A0A1D1ZUJ5_AUXPR</name>